<dbReference type="Pfam" id="PF01323">
    <property type="entry name" value="DSBA"/>
    <property type="match status" value="1"/>
</dbReference>
<name>A0A1N6HSN6_9SPHN</name>
<dbReference type="SUPFAM" id="SSF52833">
    <property type="entry name" value="Thioredoxin-like"/>
    <property type="match status" value="1"/>
</dbReference>
<dbReference type="STRING" id="1123272.SAMN02745824_3438"/>
<organism evidence="2 3">
    <name type="scientific">Parasphingorhabdus marina DSM 22363</name>
    <dbReference type="NCBI Taxonomy" id="1123272"/>
    <lineage>
        <taxon>Bacteria</taxon>
        <taxon>Pseudomonadati</taxon>
        <taxon>Pseudomonadota</taxon>
        <taxon>Alphaproteobacteria</taxon>
        <taxon>Sphingomonadales</taxon>
        <taxon>Sphingomonadaceae</taxon>
        <taxon>Parasphingorhabdus</taxon>
    </lineage>
</organism>
<feature type="domain" description="DSBA-like thioredoxin" evidence="1">
    <location>
        <begin position="10"/>
        <end position="202"/>
    </location>
</feature>
<dbReference type="PANTHER" id="PTHR42943">
    <property type="entry name" value="GLUTATHIONE S-TRANSFERASE KAPPA"/>
    <property type="match status" value="1"/>
</dbReference>
<evidence type="ECO:0000313" key="3">
    <source>
        <dbReference type="Proteomes" id="UP000185192"/>
    </source>
</evidence>
<accession>A0A1N6HSN6</accession>
<dbReference type="Proteomes" id="UP000185192">
    <property type="component" value="Unassembled WGS sequence"/>
</dbReference>
<protein>
    <submittedName>
        <fullName evidence="2">2-hydroxychromene-2-carboxylate isomerase</fullName>
    </submittedName>
</protein>
<reference evidence="3" key="1">
    <citation type="submission" date="2016-11" db="EMBL/GenBank/DDBJ databases">
        <authorList>
            <person name="Varghese N."/>
            <person name="Submissions S."/>
        </authorList>
    </citation>
    <scope>NUCLEOTIDE SEQUENCE [LARGE SCALE GENOMIC DNA]</scope>
    <source>
        <strain evidence="3">DSM 22363</strain>
    </source>
</reference>
<dbReference type="OrthoDB" id="5244108at2"/>
<dbReference type="Gene3D" id="3.40.30.10">
    <property type="entry name" value="Glutaredoxin"/>
    <property type="match status" value="1"/>
</dbReference>
<gene>
    <name evidence="2" type="ORF">SAMN02745824_3438</name>
</gene>
<dbReference type="GO" id="GO:0016853">
    <property type="term" value="F:isomerase activity"/>
    <property type="evidence" value="ECO:0007669"/>
    <property type="project" value="UniProtKB-KW"/>
</dbReference>
<dbReference type="EMBL" id="FSQW01000002">
    <property type="protein sequence ID" value="SIO22781.1"/>
    <property type="molecule type" value="Genomic_DNA"/>
</dbReference>
<proteinExistence type="predicted"/>
<evidence type="ECO:0000313" key="2">
    <source>
        <dbReference type="EMBL" id="SIO22781.1"/>
    </source>
</evidence>
<dbReference type="InterPro" id="IPR051924">
    <property type="entry name" value="GST_Kappa/NadH"/>
</dbReference>
<dbReference type="InterPro" id="IPR036249">
    <property type="entry name" value="Thioredoxin-like_sf"/>
</dbReference>
<dbReference type="RefSeq" id="WP_074206295.1">
    <property type="nucleotide sequence ID" value="NZ_FSQW01000002.1"/>
</dbReference>
<keyword evidence="2" id="KW-0413">Isomerase</keyword>
<sequence>MKPLESDAPLIVYVDVKSPYAFVAIRPILALEKELGLTFDWRPLTLDIPSYLGSAEKKKGKVVASEGRSQKTWNAIRYSYRDARRYAERQGLVLKGTEKIWDSSIANIGIMWVTQTARNRLENYLEAVYTPFWRRELDIEDVSVVESCLETAGVASDGFAEYALGGGRAAHDALQAQFHPAGIYGVPTFVIDGEILFGREHIPWIRWKLSGSAGNAPDIAYEITPC</sequence>
<dbReference type="GO" id="GO:0006749">
    <property type="term" value="P:glutathione metabolic process"/>
    <property type="evidence" value="ECO:0007669"/>
    <property type="project" value="TreeGrafter"/>
</dbReference>
<dbReference type="InterPro" id="IPR001853">
    <property type="entry name" value="DSBA-like_thioredoxin_dom"/>
</dbReference>
<dbReference type="AlphaFoldDB" id="A0A1N6HSN6"/>
<keyword evidence="3" id="KW-1185">Reference proteome</keyword>
<evidence type="ECO:0000259" key="1">
    <source>
        <dbReference type="Pfam" id="PF01323"/>
    </source>
</evidence>
<dbReference type="PANTHER" id="PTHR42943:SF2">
    <property type="entry name" value="GLUTATHIONE S-TRANSFERASE KAPPA 1"/>
    <property type="match status" value="1"/>
</dbReference>
<dbReference type="GO" id="GO:0004364">
    <property type="term" value="F:glutathione transferase activity"/>
    <property type="evidence" value="ECO:0007669"/>
    <property type="project" value="TreeGrafter"/>
</dbReference>
<dbReference type="GO" id="GO:0004602">
    <property type="term" value="F:glutathione peroxidase activity"/>
    <property type="evidence" value="ECO:0007669"/>
    <property type="project" value="TreeGrafter"/>
</dbReference>